<dbReference type="GO" id="GO:0016020">
    <property type="term" value="C:membrane"/>
    <property type="evidence" value="ECO:0007669"/>
    <property type="project" value="UniProtKB-SubCell"/>
</dbReference>
<dbReference type="Pfam" id="PF00916">
    <property type="entry name" value="Sulfate_transp"/>
    <property type="match status" value="1"/>
</dbReference>
<evidence type="ECO:0000256" key="3">
    <source>
        <dbReference type="ARBA" id="ARBA00022989"/>
    </source>
</evidence>
<dbReference type="AlphaFoldDB" id="A0A1J1HR57"/>
<protein>
    <submittedName>
        <fullName evidence="8">CLUMA_CG004121, isoform A</fullName>
    </submittedName>
</protein>
<evidence type="ECO:0000256" key="2">
    <source>
        <dbReference type="ARBA" id="ARBA00022692"/>
    </source>
</evidence>
<dbReference type="OrthoDB" id="288203at2759"/>
<feature type="transmembrane region" description="Helical" evidence="5">
    <location>
        <begin position="97"/>
        <end position="116"/>
    </location>
</feature>
<dbReference type="SUPFAM" id="SSF52091">
    <property type="entry name" value="SpoIIaa-like"/>
    <property type="match status" value="1"/>
</dbReference>
<evidence type="ECO:0000313" key="9">
    <source>
        <dbReference type="Proteomes" id="UP000183832"/>
    </source>
</evidence>
<dbReference type="InterPro" id="IPR002645">
    <property type="entry name" value="STAS_dom"/>
</dbReference>
<feature type="transmembrane region" description="Helical" evidence="5">
    <location>
        <begin position="244"/>
        <end position="264"/>
    </location>
</feature>
<dbReference type="PANTHER" id="PTHR11814">
    <property type="entry name" value="SULFATE TRANSPORTER"/>
    <property type="match status" value="1"/>
</dbReference>
<keyword evidence="9" id="KW-1185">Reference proteome</keyword>
<dbReference type="InterPro" id="IPR001902">
    <property type="entry name" value="SLC26A/SulP_fam"/>
</dbReference>
<name>A0A1J1HR57_9DIPT</name>
<feature type="transmembrane region" description="Helical" evidence="5">
    <location>
        <begin position="296"/>
        <end position="319"/>
    </location>
</feature>
<reference evidence="8 9" key="1">
    <citation type="submission" date="2015-04" db="EMBL/GenBank/DDBJ databases">
        <authorList>
            <person name="Syromyatnikov M.Y."/>
            <person name="Popov V.N."/>
        </authorList>
    </citation>
    <scope>NUCLEOTIDE SEQUENCE [LARGE SCALE GENOMIC DNA]</scope>
</reference>
<evidence type="ECO:0000256" key="4">
    <source>
        <dbReference type="ARBA" id="ARBA00023136"/>
    </source>
</evidence>
<accession>A0A1J1HR57</accession>
<dbReference type="STRING" id="568069.A0A1J1HR57"/>
<evidence type="ECO:0000256" key="1">
    <source>
        <dbReference type="ARBA" id="ARBA00004141"/>
    </source>
</evidence>
<organism evidence="8 9">
    <name type="scientific">Clunio marinus</name>
    <dbReference type="NCBI Taxonomy" id="568069"/>
    <lineage>
        <taxon>Eukaryota</taxon>
        <taxon>Metazoa</taxon>
        <taxon>Ecdysozoa</taxon>
        <taxon>Arthropoda</taxon>
        <taxon>Hexapoda</taxon>
        <taxon>Insecta</taxon>
        <taxon>Pterygota</taxon>
        <taxon>Neoptera</taxon>
        <taxon>Endopterygota</taxon>
        <taxon>Diptera</taxon>
        <taxon>Nematocera</taxon>
        <taxon>Chironomoidea</taxon>
        <taxon>Chironomidae</taxon>
        <taxon>Clunio</taxon>
    </lineage>
</organism>
<keyword evidence="2 5" id="KW-0812">Transmembrane</keyword>
<feature type="transmembrane region" description="Helical" evidence="5">
    <location>
        <begin position="202"/>
        <end position="223"/>
    </location>
</feature>
<evidence type="ECO:0000256" key="5">
    <source>
        <dbReference type="SAM" id="Phobius"/>
    </source>
</evidence>
<gene>
    <name evidence="8" type="ORF">CLUMA_CG004121</name>
</gene>
<feature type="transmembrane region" description="Helical" evidence="5">
    <location>
        <begin position="446"/>
        <end position="464"/>
    </location>
</feature>
<dbReference type="FunFam" id="3.30.750.24:FF:000028">
    <property type="entry name" value="Sulfate transporter, putative"/>
    <property type="match status" value="1"/>
</dbReference>
<feature type="transmembrane region" description="Helical" evidence="5">
    <location>
        <begin position="168"/>
        <end position="190"/>
    </location>
</feature>
<feature type="transmembrane region" description="Helical" evidence="5">
    <location>
        <begin position="470"/>
        <end position="488"/>
    </location>
</feature>
<evidence type="ECO:0000259" key="7">
    <source>
        <dbReference type="Pfam" id="PF01740"/>
    </source>
</evidence>
<keyword evidence="4 5" id="KW-0472">Membrane</keyword>
<proteinExistence type="predicted"/>
<dbReference type="CDD" id="cd07042">
    <property type="entry name" value="STAS_SulP_like_sulfate_transporter"/>
    <property type="match status" value="1"/>
</dbReference>
<dbReference type="Pfam" id="PF01740">
    <property type="entry name" value="STAS"/>
    <property type="match status" value="1"/>
</dbReference>
<feature type="domain" description="SLC26A/SulP transporter" evidence="6">
    <location>
        <begin position="95"/>
        <end position="500"/>
    </location>
</feature>
<dbReference type="GO" id="GO:0055085">
    <property type="term" value="P:transmembrane transport"/>
    <property type="evidence" value="ECO:0007669"/>
    <property type="project" value="InterPro"/>
</dbReference>
<evidence type="ECO:0000313" key="8">
    <source>
        <dbReference type="EMBL" id="CRK90509.1"/>
    </source>
</evidence>
<sequence>MDEKKNYLSPAGYNLHGSTISLNLPTNHSYTVAGYKGSNEFILTDDNPKTTKEQLKEIPKLLKAKAKNICRKKILYKRVPILNWLPKYSTEDAIGDLLAGLTVGLTVIPQALAYSGIAQVPAAYGLYGSFLGCFVYIFLGSCKDVPMGPSAIAALLTFQAAQGSWEKACLLCFLTGLIELLMGIFNLGFLIDFVSGPVSSGFTSAVALIILSSQVKDIFGILAHGETFFDMWASIFRNIKTLRIGDTTLGLFCIVILLLMRVRLTLNVFSLLPNIKIGPKNEELKTGFHKFVNKTLWLIGTARNALIVIAGGALSAYFYQSDRKDVFKIIGQVPEGLPNFRLPPFSIPDTLNETGFPIEGTGQSFNSIVSDFGSALIVVPLIGLLENIAICKAFANGKAVDATQELIAIGVANIANSFVQGFPGNGALSRGAVNNASGVRTPMGSLYTGLLVILSLMFFTPYFFYIPKAALAGIIISAVLFMVEVRVVKPMWHSKKTDLIPGLAAFIACLMLPLELGILVGIGFNVIFILYHSSRPKIYMEKMITPSKGIKYLLLTPDRCLIFPSVDYVRNLINKQGLKAQAPVAIDCTHIYGADFTAAKVVETLLKDFNMRKQPLLFFNLKPSVCAVFEGVSLDYKLYYEFEALEKAIEEFNFNFASSTSSLTPTINTIATAESA</sequence>
<dbReference type="InterPro" id="IPR011547">
    <property type="entry name" value="SLC26A/SulP_dom"/>
</dbReference>
<keyword evidence="3 5" id="KW-1133">Transmembrane helix</keyword>
<dbReference type="InterPro" id="IPR036513">
    <property type="entry name" value="STAS_dom_sf"/>
</dbReference>
<feature type="transmembrane region" description="Helical" evidence="5">
    <location>
        <begin position="500"/>
        <end position="531"/>
    </location>
</feature>
<dbReference type="EMBL" id="CVRI01000019">
    <property type="protein sequence ID" value="CRK90509.1"/>
    <property type="molecule type" value="Genomic_DNA"/>
</dbReference>
<evidence type="ECO:0000259" key="6">
    <source>
        <dbReference type="Pfam" id="PF00916"/>
    </source>
</evidence>
<dbReference type="Proteomes" id="UP000183832">
    <property type="component" value="Unassembled WGS sequence"/>
</dbReference>
<dbReference type="Gene3D" id="3.30.750.24">
    <property type="entry name" value="STAS domain"/>
    <property type="match status" value="1"/>
</dbReference>
<comment type="subcellular location">
    <subcellularLocation>
        <location evidence="1">Membrane</location>
        <topology evidence="1">Multi-pass membrane protein</topology>
    </subcellularLocation>
</comment>
<feature type="domain" description="STAS" evidence="7">
    <location>
        <begin position="553"/>
        <end position="635"/>
    </location>
</feature>